<keyword evidence="1" id="KW-0732">Signal</keyword>
<dbReference type="Gene3D" id="4.10.40.20">
    <property type="match status" value="1"/>
</dbReference>
<feature type="signal peptide" evidence="1">
    <location>
        <begin position="1"/>
        <end position="31"/>
    </location>
</feature>
<evidence type="ECO:0000256" key="1">
    <source>
        <dbReference type="SAM" id="SignalP"/>
    </source>
</evidence>
<dbReference type="Proteomes" id="UP000076858">
    <property type="component" value="Unassembled WGS sequence"/>
</dbReference>
<reference evidence="2" key="1">
    <citation type="submission" date="2015-10" db="EMBL/GenBank/DDBJ databases">
        <title>EvidentialGene: Evidence-directed Construction of Complete mRNA Transcriptomes without Genomes.</title>
        <authorList>
            <person name="Gilbert D.G."/>
        </authorList>
    </citation>
    <scope>NUCLEOTIDE SEQUENCE</scope>
</reference>
<dbReference type="EMBL" id="LRGB01000005">
    <property type="protein sequence ID" value="KZS22053.1"/>
    <property type="molecule type" value="Genomic_DNA"/>
</dbReference>
<organism evidence="2">
    <name type="scientific">Daphnia magna</name>
    <dbReference type="NCBI Taxonomy" id="35525"/>
    <lineage>
        <taxon>Eukaryota</taxon>
        <taxon>Metazoa</taxon>
        <taxon>Ecdysozoa</taxon>
        <taxon>Arthropoda</taxon>
        <taxon>Crustacea</taxon>
        <taxon>Branchiopoda</taxon>
        <taxon>Diplostraca</taxon>
        <taxon>Cladocera</taxon>
        <taxon>Anomopoda</taxon>
        <taxon>Daphniidae</taxon>
        <taxon>Daphnia</taxon>
    </lineage>
</organism>
<evidence type="ECO:0000313" key="3">
    <source>
        <dbReference type="EMBL" id="KZS22053.1"/>
    </source>
</evidence>
<sequence length="109" mass="12001">MHQKNTHPFKSAIWPFFISAFFIVFFSRVNCAPRCTACADKKDCLPPKNCIYGVVKDYCGRDICAKGPGHRCGGKWNSLGTCGEGLFCSCNRCGGCSLITLECFNLTCI</sequence>
<gene>
    <name evidence="3" type="ORF">APZ42_010935</name>
</gene>
<protein>
    <submittedName>
        <fullName evidence="3">Putative Neuroparsin</fullName>
    </submittedName>
</protein>
<name>A0A0P6EZC5_9CRUS</name>
<reference evidence="3 4" key="2">
    <citation type="submission" date="2016-03" db="EMBL/GenBank/DDBJ databases">
        <title>EvidentialGene: Evidence-directed Construction of Genes on Genomes.</title>
        <authorList>
            <person name="Gilbert D.G."/>
            <person name="Choi J.-H."/>
            <person name="Mockaitis K."/>
            <person name="Colbourne J."/>
            <person name="Pfrender M."/>
        </authorList>
    </citation>
    <scope>NUCLEOTIDE SEQUENCE [LARGE SCALE GENOMIC DNA]</scope>
    <source>
        <strain evidence="3 4">Xinb3</strain>
        <tissue evidence="3">Complete organism</tissue>
    </source>
</reference>
<dbReference type="Pfam" id="PF07327">
    <property type="entry name" value="Neuroparsin"/>
    <property type="match status" value="1"/>
</dbReference>
<keyword evidence="4" id="KW-1185">Reference proteome</keyword>
<evidence type="ECO:0000313" key="4">
    <source>
        <dbReference type="Proteomes" id="UP000076858"/>
    </source>
</evidence>
<dbReference type="AlphaFoldDB" id="A0A0P6EZC5"/>
<accession>A0A0P6EZC5</accession>
<dbReference type="EMBL" id="GDIQ01069826">
    <property type="protein sequence ID" value="JAN24911.1"/>
    <property type="molecule type" value="Transcribed_RNA"/>
</dbReference>
<evidence type="ECO:0000313" key="2">
    <source>
        <dbReference type="EMBL" id="JAN24911.1"/>
    </source>
</evidence>
<dbReference type="OrthoDB" id="5976811at2759"/>
<proteinExistence type="predicted"/>
<feature type="chain" id="PRO_5013463400" evidence="1">
    <location>
        <begin position="32"/>
        <end position="109"/>
    </location>
</feature>
<dbReference type="InterPro" id="IPR010850">
    <property type="entry name" value="Neuroparsin"/>
</dbReference>